<dbReference type="InterPro" id="IPR013763">
    <property type="entry name" value="Cyclin-like_dom"/>
</dbReference>
<comment type="caution">
    <text evidence="7">The sequence shown here is derived from an EMBL/GenBank/DDBJ whole genome shotgun (WGS) entry which is preliminary data.</text>
</comment>
<evidence type="ECO:0000256" key="1">
    <source>
        <dbReference type="ARBA" id="ARBA00022618"/>
    </source>
</evidence>
<dbReference type="GO" id="GO:0051301">
    <property type="term" value="P:cell division"/>
    <property type="evidence" value="ECO:0007669"/>
    <property type="project" value="UniProtKB-KW"/>
</dbReference>
<dbReference type="InterPro" id="IPR036915">
    <property type="entry name" value="Cyclin-like_sf"/>
</dbReference>
<evidence type="ECO:0000313" key="8">
    <source>
        <dbReference type="Proteomes" id="UP001418222"/>
    </source>
</evidence>
<dbReference type="InterPro" id="IPR048258">
    <property type="entry name" value="Cyclins_cyclin-box"/>
</dbReference>
<dbReference type="AlphaFoldDB" id="A0AAP0G8Q5"/>
<comment type="similarity">
    <text evidence="4">Belongs to the cyclin family.</text>
</comment>
<evidence type="ECO:0000259" key="6">
    <source>
        <dbReference type="SMART" id="SM00385"/>
    </source>
</evidence>
<protein>
    <submittedName>
        <fullName evidence="7">Cyclin-B1-1</fullName>
    </submittedName>
</protein>
<keyword evidence="8" id="KW-1185">Reference proteome</keyword>
<evidence type="ECO:0000256" key="5">
    <source>
        <dbReference type="SAM" id="SignalP"/>
    </source>
</evidence>
<dbReference type="Gene3D" id="1.10.472.10">
    <property type="entry name" value="Cyclin-like"/>
    <property type="match status" value="2"/>
</dbReference>
<dbReference type="SUPFAM" id="SSF47954">
    <property type="entry name" value="Cyclin-like"/>
    <property type="match status" value="1"/>
</dbReference>
<accession>A0AAP0G8Q5</accession>
<feature type="domain" description="Cyclin-like" evidence="6">
    <location>
        <begin position="206"/>
        <end position="290"/>
    </location>
</feature>
<dbReference type="Pfam" id="PF00134">
    <property type="entry name" value="Cyclin_N"/>
    <property type="match status" value="1"/>
</dbReference>
<proteinExistence type="inferred from homology"/>
<gene>
    <name evidence="7" type="primary">CYCB1-1</name>
    <name evidence="7" type="ORF">KSP39_PZI008582</name>
</gene>
<dbReference type="PANTHER" id="PTHR10177">
    <property type="entry name" value="CYCLINS"/>
    <property type="match status" value="1"/>
</dbReference>
<name>A0AAP0G8Q5_9ASPA</name>
<feature type="chain" id="PRO_5043019939" evidence="5">
    <location>
        <begin position="17"/>
        <end position="320"/>
    </location>
</feature>
<dbReference type="FunFam" id="1.10.472.10:FF:000001">
    <property type="entry name" value="G2/mitotic-specific cyclin"/>
    <property type="match status" value="1"/>
</dbReference>
<dbReference type="Proteomes" id="UP001418222">
    <property type="component" value="Unassembled WGS sequence"/>
</dbReference>
<evidence type="ECO:0000256" key="4">
    <source>
        <dbReference type="RuleBase" id="RU000383"/>
    </source>
</evidence>
<dbReference type="PROSITE" id="PS00292">
    <property type="entry name" value="CYCLINS"/>
    <property type="match status" value="1"/>
</dbReference>
<evidence type="ECO:0000256" key="3">
    <source>
        <dbReference type="ARBA" id="ARBA00023306"/>
    </source>
</evidence>
<keyword evidence="3" id="KW-0131">Cell cycle</keyword>
<dbReference type="SMART" id="SM00385">
    <property type="entry name" value="CYCLIN"/>
    <property type="match status" value="1"/>
</dbReference>
<evidence type="ECO:0000313" key="7">
    <source>
        <dbReference type="EMBL" id="KAK8944529.1"/>
    </source>
</evidence>
<reference evidence="7 8" key="1">
    <citation type="journal article" date="2022" name="Nat. Plants">
        <title>Genomes of leafy and leafless Platanthera orchids illuminate the evolution of mycoheterotrophy.</title>
        <authorList>
            <person name="Li M.H."/>
            <person name="Liu K.W."/>
            <person name="Li Z."/>
            <person name="Lu H.C."/>
            <person name="Ye Q.L."/>
            <person name="Zhang D."/>
            <person name="Wang J.Y."/>
            <person name="Li Y.F."/>
            <person name="Zhong Z.M."/>
            <person name="Liu X."/>
            <person name="Yu X."/>
            <person name="Liu D.K."/>
            <person name="Tu X.D."/>
            <person name="Liu B."/>
            <person name="Hao Y."/>
            <person name="Liao X.Y."/>
            <person name="Jiang Y.T."/>
            <person name="Sun W.H."/>
            <person name="Chen J."/>
            <person name="Chen Y.Q."/>
            <person name="Ai Y."/>
            <person name="Zhai J.W."/>
            <person name="Wu S.S."/>
            <person name="Zhou Z."/>
            <person name="Hsiao Y.Y."/>
            <person name="Wu W.L."/>
            <person name="Chen Y.Y."/>
            <person name="Lin Y.F."/>
            <person name="Hsu J.L."/>
            <person name="Li C.Y."/>
            <person name="Wang Z.W."/>
            <person name="Zhao X."/>
            <person name="Zhong W.Y."/>
            <person name="Ma X.K."/>
            <person name="Ma L."/>
            <person name="Huang J."/>
            <person name="Chen G.Z."/>
            <person name="Huang M.Z."/>
            <person name="Huang L."/>
            <person name="Peng D.H."/>
            <person name="Luo Y.B."/>
            <person name="Zou S.Q."/>
            <person name="Chen S.P."/>
            <person name="Lan S."/>
            <person name="Tsai W.C."/>
            <person name="Van de Peer Y."/>
            <person name="Liu Z.J."/>
        </authorList>
    </citation>
    <scope>NUCLEOTIDE SEQUENCE [LARGE SCALE GENOMIC DNA]</scope>
    <source>
        <strain evidence="7">Lor287</strain>
    </source>
</reference>
<dbReference type="InterPro" id="IPR039361">
    <property type="entry name" value="Cyclin"/>
</dbReference>
<organism evidence="7 8">
    <name type="scientific">Platanthera zijinensis</name>
    <dbReference type="NCBI Taxonomy" id="2320716"/>
    <lineage>
        <taxon>Eukaryota</taxon>
        <taxon>Viridiplantae</taxon>
        <taxon>Streptophyta</taxon>
        <taxon>Embryophyta</taxon>
        <taxon>Tracheophyta</taxon>
        <taxon>Spermatophyta</taxon>
        <taxon>Magnoliopsida</taxon>
        <taxon>Liliopsida</taxon>
        <taxon>Asparagales</taxon>
        <taxon>Orchidaceae</taxon>
        <taxon>Orchidoideae</taxon>
        <taxon>Orchideae</taxon>
        <taxon>Orchidinae</taxon>
        <taxon>Platanthera</taxon>
    </lineage>
</organism>
<evidence type="ECO:0000256" key="2">
    <source>
        <dbReference type="ARBA" id="ARBA00023127"/>
    </source>
</evidence>
<keyword evidence="2 4" id="KW-0195">Cyclin</keyword>
<sequence>MRKMCLVNFSFSAAWAEDCFLCFGAQLLANAHAAAAAKNSQNQICPPCGGAGKKKVAVKKSNPEVIVIDVSGTTKQGERKENQISLPCGGDGKKKVTVKKSIPEVVVIDVSAAAAKQGERKEKKGSHASSSKKKAYSLTSVLSARSKIACGVRDIDAEDSENELSMMEYVEDLYKFYKHQENLCPPRDYMSSQIEINAKMRSILVDWLIEVHHKFDLMPETLYLTLFIIDRYLSMATVLRKELQLVGVSSMLIACKYEEIWAPAVHDFSCISDCAYSGEQILEMEKRILNRLDWSLTFPTSYVFLVRFLKAASSDKEVKS</sequence>
<feature type="signal peptide" evidence="5">
    <location>
        <begin position="1"/>
        <end position="16"/>
    </location>
</feature>
<dbReference type="EMBL" id="JBBWWQ010000006">
    <property type="protein sequence ID" value="KAK8944529.1"/>
    <property type="molecule type" value="Genomic_DNA"/>
</dbReference>
<dbReference type="InterPro" id="IPR006671">
    <property type="entry name" value="Cyclin_N"/>
</dbReference>
<keyword evidence="5" id="KW-0732">Signal</keyword>
<keyword evidence="1" id="KW-0132">Cell division</keyword>